<dbReference type="InterPro" id="IPR017946">
    <property type="entry name" value="PLC-like_Pdiesterase_TIM-brl"/>
</dbReference>
<feature type="domain" description="GP-PDE" evidence="1">
    <location>
        <begin position="12"/>
        <end position="290"/>
    </location>
</feature>
<dbReference type="RefSeq" id="WP_341470803.1">
    <property type="nucleotide sequence ID" value="NZ_CP128400.1"/>
</dbReference>
<reference evidence="2 4" key="1">
    <citation type="submission" date="2020-06" db="EMBL/GenBank/DDBJ databases">
        <title>Anoxygenic phototrophic Chloroflexota member uses a Type I reaction center.</title>
        <authorList>
            <person name="Tsuji J.M."/>
            <person name="Shaw N.A."/>
            <person name="Nagashima S."/>
            <person name="Venkiteswaran J."/>
            <person name="Schiff S.L."/>
            <person name="Hanada S."/>
            <person name="Tank M."/>
            <person name="Neufeld J.D."/>
        </authorList>
    </citation>
    <scope>NUCLEOTIDE SEQUENCE [LARGE SCALE GENOMIC DNA]</scope>
    <source>
        <strain evidence="2">L227-S17</strain>
    </source>
</reference>
<dbReference type="Proteomes" id="UP001431572">
    <property type="component" value="Chromosome 2"/>
</dbReference>
<dbReference type="EMBL" id="JACATZ010000003">
    <property type="protein sequence ID" value="NWJ48969.1"/>
    <property type="molecule type" value="Genomic_DNA"/>
</dbReference>
<dbReference type="Gene3D" id="3.20.20.190">
    <property type="entry name" value="Phosphatidylinositol (PI) phosphodiesterase"/>
    <property type="match status" value="1"/>
</dbReference>
<evidence type="ECO:0000313" key="5">
    <source>
        <dbReference type="Proteomes" id="UP001431572"/>
    </source>
</evidence>
<proteinExistence type="predicted"/>
<dbReference type="EMBL" id="CP128400">
    <property type="protein sequence ID" value="WJW68898.1"/>
    <property type="molecule type" value="Genomic_DNA"/>
</dbReference>
<keyword evidence="5" id="KW-1185">Reference proteome</keyword>
<dbReference type="GO" id="GO:0006629">
    <property type="term" value="P:lipid metabolic process"/>
    <property type="evidence" value="ECO:0007669"/>
    <property type="project" value="InterPro"/>
</dbReference>
<name>A0A8T7MA16_9CHLR</name>
<organism evidence="2 4">
    <name type="scientific">Candidatus Chlorohelix allophototropha</name>
    <dbReference type="NCBI Taxonomy" id="3003348"/>
    <lineage>
        <taxon>Bacteria</taxon>
        <taxon>Bacillati</taxon>
        <taxon>Chloroflexota</taxon>
        <taxon>Chloroflexia</taxon>
        <taxon>Candidatus Chloroheliales</taxon>
        <taxon>Candidatus Chloroheliaceae</taxon>
        <taxon>Candidatus Chlorohelix</taxon>
    </lineage>
</organism>
<dbReference type="PANTHER" id="PTHR46211:SF14">
    <property type="entry name" value="GLYCEROPHOSPHODIESTER PHOSPHODIESTERASE"/>
    <property type="match status" value="1"/>
</dbReference>
<dbReference type="InterPro" id="IPR030395">
    <property type="entry name" value="GP_PDE_dom"/>
</dbReference>
<accession>A0A8T7MA16</accession>
<protein>
    <recommendedName>
        <fullName evidence="1">GP-PDE domain-containing protein</fullName>
    </recommendedName>
</protein>
<dbReference type="PROSITE" id="PS51704">
    <property type="entry name" value="GP_PDE"/>
    <property type="match status" value="1"/>
</dbReference>
<evidence type="ECO:0000313" key="4">
    <source>
        <dbReference type="Proteomes" id="UP000521676"/>
    </source>
</evidence>
<dbReference type="Pfam" id="PF03009">
    <property type="entry name" value="GDPD"/>
    <property type="match status" value="1"/>
</dbReference>
<dbReference type="AlphaFoldDB" id="A0A8T7MA16"/>
<dbReference type="PANTHER" id="PTHR46211">
    <property type="entry name" value="GLYCEROPHOSPHORYL DIESTER PHOSPHODIESTERASE"/>
    <property type="match status" value="1"/>
</dbReference>
<sequence>MLDLLRPRTGCLMVAGHRGARGYAPENTMPSFIKAHECGADTIEFDVHLTKDKRCVIIHDEELERTTDGHGLVQDYTWAELSKLDAGSWFDRKSQATLEALAKKEGKFADPNYIPPPIPTQSFAGTRLPLLEETLEWAKAVGIGASIEIKVPFPFYSGTFADNEIIDRTLEIVARYGDEENTQIHSFDHRLMRRVKELNPNISTTISFYGAIMVNPLSLLDDALADGVAIGSIWVTRELVDIYHAHGRTVFAWGGPGEDPYNEEAELGKLVQMGVDYVSGGLPDLLREVAEKYV</sequence>
<gene>
    <name evidence="2" type="ORF">HXX08_24170</name>
    <name evidence="3" type="ORF">OZ401_004520</name>
</gene>
<reference evidence="3" key="2">
    <citation type="journal article" date="2024" name="Nature">
        <title>Anoxygenic phototroph of the Chloroflexota uses a type I reaction centre.</title>
        <authorList>
            <person name="Tsuji J.M."/>
            <person name="Shaw N.A."/>
            <person name="Nagashima S."/>
            <person name="Venkiteswaran J.J."/>
            <person name="Schiff S.L."/>
            <person name="Watanabe T."/>
            <person name="Fukui M."/>
            <person name="Hanada S."/>
            <person name="Tank M."/>
            <person name="Neufeld J.D."/>
        </authorList>
    </citation>
    <scope>NUCLEOTIDE SEQUENCE</scope>
    <source>
        <strain evidence="3">L227-S17</strain>
    </source>
</reference>
<evidence type="ECO:0000313" key="3">
    <source>
        <dbReference type="EMBL" id="WJW68898.1"/>
    </source>
</evidence>
<evidence type="ECO:0000313" key="2">
    <source>
        <dbReference type="EMBL" id="NWJ48969.1"/>
    </source>
</evidence>
<dbReference type="SUPFAM" id="SSF51695">
    <property type="entry name" value="PLC-like phosphodiesterases"/>
    <property type="match status" value="1"/>
</dbReference>
<dbReference type="Proteomes" id="UP000521676">
    <property type="component" value="Unassembled WGS sequence"/>
</dbReference>
<evidence type="ECO:0000259" key="1">
    <source>
        <dbReference type="PROSITE" id="PS51704"/>
    </source>
</evidence>
<dbReference type="GO" id="GO:0008081">
    <property type="term" value="F:phosphoric diester hydrolase activity"/>
    <property type="evidence" value="ECO:0007669"/>
    <property type="project" value="InterPro"/>
</dbReference>